<evidence type="ECO:0000313" key="4">
    <source>
        <dbReference type="Proteomes" id="UP000652219"/>
    </source>
</evidence>
<comment type="caution">
    <text evidence="3">The sequence shown here is derived from an EMBL/GenBank/DDBJ whole genome shotgun (WGS) entry which is preliminary data.</text>
</comment>
<protein>
    <submittedName>
        <fullName evidence="3">Uncharacterized protein</fullName>
    </submittedName>
</protein>
<keyword evidence="4" id="KW-1185">Reference proteome</keyword>
<name>A0A8H6MPH1_9PEZI</name>
<dbReference type="AlphaFoldDB" id="A0A8H6MPH1"/>
<evidence type="ECO:0000313" key="3">
    <source>
        <dbReference type="EMBL" id="KAF6804139.1"/>
    </source>
</evidence>
<dbReference type="Proteomes" id="UP000652219">
    <property type="component" value="Unassembled WGS sequence"/>
</dbReference>
<feature type="compositionally biased region" description="Low complexity" evidence="1">
    <location>
        <begin position="44"/>
        <end position="60"/>
    </location>
</feature>
<feature type="region of interest" description="Disordered" evidence="1">
    <location>
        <begin position="44"/>
        <end position="66"/>
    </location>
</feature>
<gene>
    <name evidence="3" type="ORF">CSOJ01_10403</name>
</gene>
<organism evidence="3 4">
    <name type="scientific">Colletotrichum sojae</name>
    <dbReference type="NCBI Taxonomy" id="2175907"/>
    <lineage>
        <taxon>Eukaryota</taxon>
        <taxon>Fungi</taxon>
        <taxon>Dikarya</taxon>
        <taxon>Ascomycota</taxon>
        <taxon>Pezizomycotina</taxon>
        <taxon>Sordariomycetes</taxon>
        <taxon>Hypocreomycetidae</taxon>
        <taxon>Glomerellales</taxon>
        <taxon>Glomerellaceae</taxon>
        <taxon>Colletotrichum</taxon>
        <taxon>Colletotrichum orchidearum species complex</taxon>
    </lineage>
</organism>
<evidence type="ECO:0000256" key="1">
    <source>
        <dbReference type="SAM" id="MobiDB-lite"/>
    </source>
</evidence>
<feature type="chain" id="PRO_5034485546" evidence="2">
    <location>
        <begin position="24"/>
        <end position="161"/>
    </location>
</feature>
<proteinExistence type="predicted"/>
<feature type="signal peptide" evidence="2">
    <location>
        <begin position="1"/>
        <end position="23"/>
    </location>
</feature>
<sequence length="161" mass="16378">MACKAHSRLVILLSILFIPTLLCLPFGLDLRSFTQHVPSLESRQVGQGVNGNQTGNSGSVTSGGTGDGNGVGFAGIGNDIDTGDDFDIGDGNNTIGDGNTIEIGDRITEVTNINVGSGNSSGISVGPGNIGRNSTGSTSEMSININLRIMVEDGRITVGVA</sequence>
<dbReference type="EMBL" id="WIGN01000217">
    <property type="protein sequence ID" value="KAF6804139.1"/>
    <property type="molecule type" value="Genomic_DNA"/>
</dbReference>
<keyword evidence="2" id="KW-0732">Signal</keyword>
<reference evidence="3 4" key="1">
    <citation type="journal article" date="2020" name="Phytopathology">
        <title>Genome Sequence Resources of Colletotrichum truncatum, C. plurivorum, C. musicola, and C. sojae: Four Species Pathogenic to Soybean (Glycine max).</title>
        <authorList>
            <person name="Rogerio F."/>
            <person name="Boufleur T.R."/>
            <person name="Ciampi-Guillardi M."/>
            <person name="Sukno S.A."/>
            <person name="Thon M.R."/>
            <person name="Massola Junior N.S."/>
            <person name="Baroncelli R."/>
        </authorList>
    </citation>
    <scope>NUCLEOTIDE SEQUENCE [LARGE SCALE GENOMIC DNA]</scope>
    <source>
        <strain evidence="3 4">LFN0009</strain>
    </source>
</reference>
<accession>A0A8H6MPH1</accession>
<evidence type="ECO:0000256" key="2">
    <source>
        <dbReference type="SAM" id="SignalP"/>
    </source>
</evidence>